<sequence length="96" mass="10464">MDASVRFPCIPFALGSFSTCNAADHWEKRGSQRVAGCCCSSLTRWKLSLTPRSNFGPLRPTAMQTPSDQDKETAVAFIGVPNPLGCLGTRSSWDRI</sequence>
<protein>
    <submittedName>
        <fullName evidence="1">Uncharacterized protein</fullName>
    </submittedName>
</protein>
<keyword evidence="2" id="KW-1185">Reference proteome</keyword>
<dbReference type="Proteomes" id="UP000305067">
    <property type="component" value="Unassembled WGS sequence"/>
</dbReference>
<name>A0A5C3Q4H0_9AGAR</name>
<dbReference type="AlphaFoldDB" id="A0A5C3Q4H0"/>
<dbReference type="EMBL" id="ML178870">
    <property type="protein sequence ID" value="TFK95939.1"/>
    <property type="molecule type" value="Genomic_DNA"/>
</dbReference>
<organism evidence="1 2">
    <name type="scientific">Pterulicium gracile</name>
    <dbReference type="NCBI Taxonomy" id="1884261"/>
    <lineage>
        <taxon>Eukaryota</taxon>
        <taxon>Fungi</taxon>
        <taxon>Dikarya</taxon>
        <taxon>Basidiomycota</taxon>
        <taxon>Agaricomycotina</taxon>
        <taxon>Agaricomycetes</taxon>
        <taxon>Agaricomycetidae</taxon>
        <taxon>Agaricales</taxon>
        <taxon>Pleurotineae</taxon>
        <taxon>Pterulaceae</taxon>
        <taxon>Pterulicium</taxon>
    </lineage>
</organism>
<evidence type="ECO:0000313" key="1">
    <source>
        <dbReference type="EMBL" id="TFK95939.1"/>
    </source>
</evidence>
<accession>A0A5C3Q4H0</accession>
<proteinExistence type="predicted"/>
<gene>
    <name evidence="1" type="ORF">BDV98DRAFT_576909</name>
</gene>
<evidence type="ECO:0000313" key="2">
    <source>
        <dbReference type="Proteomes" id="UP000305067"/>
    </source>
</evidence>
<reference evidence="1 2" key="1">
    <citation type="journal article" date="2019" name="Nat. Ecol. Evol.">
        <title>Megaphylogeny resolves global patterns of mushroom evolution.</title>
        <authorList>
            <person name="Varga T."/>
            <person name="Krizsan K."/>
            <person name="Foldi C."/>
            <person name="Dima B."/>
            <person name="Sanchez-Garcia M."/>
            <person name="Sanchez-Ramirez S."/>
            <person name="Szollosi G.J."/>
            <person name="Szarkandi J.G."/>
            <person name="Papp V."/>
            <person name="Albert L."/>
            <person name="Andreopoulos W."/>
            <person name="Angelini C."/>
            <person name="Antonin V."/>
            <person name="Barry K.W."/>
            <person name="Bougher N.L."/>
            <person name="Buchanan P."/>
            <person name="Buyck B."/>
            <person name="Bense V."/>
            <person name="Catcheside P."/>
            <person name="Chovatia M."/>
            <person name="Cooper J."/>
            <person name="Damon W."/>
            <person name="Desjardin D."/>
            <person name="Finy P."/>
            <person name="Geml J."/>
            <person name="Haridas S."/>
            <person name="Hughes K."/>
            <person name="Justo A."/>
            <person name="Karasinski D."/>
            <person name="Kautmanova I."/>
            <person name="Kiss B."/>
            <person name="Kocsube S."/>
            <person name="Kotiranta H."/>
            <person name="LaButti K.M."/>
            <person name="Lechner B.E."/>
            <person name="Liimatainen K."/>
            <person name="Lipzen A."/>
            <person name="Lukacs Z."/>
            <person name="Mihaltcheva S."/>
            <person name="Morgado L.N."/>
            <person name="Niskanen T."/>
            <person name="Noordeloos M.E."/>
            <person name="Ohm R.A."/>
            <person name="Ortiz-Santana B."/>
            <person name="Ovrebo C."/>
            <person name="Racz N."/>
            <person name="Riley R."/>
            <person name="Savchenko A."/>
            <person name="Shiryaev A."/>
            <person name="Soop K."/>
            <person name="Spirin V."/>
            <person name="Szebenyi C."/>
            <person name="Tomsovsky M."/>
            <person name="Tulloss R.E."/>
            <person name="Uehling J."/>
            <person name="Grigoriev I.V."/>
            <person name="Vagvolgyi C."/>
            <person name="Papp T."/>
            <person name="Martin F.M."/>
            <person name="Miettinen O."/>
            <person name="Hibbett D.S."/>
            <person name="Nagy L.G."/>
        </authorList>
    </citation>
    <scope>NUCLEOTIDE SEQUENCE [LARGE SCALE GENOMIC DNA]</scope>
    <source>
        <strain evidence="1 2">CBS 309.79</strain>
    </source>
</reference>